<gene>
    <name evidence="8" type="ORF">A3D03_05130</name>
</gene>
<evidence type="ECO:0000313" key="9">
    <source>
        <dbReference type="Proteomes" id="UP000177092"/>
    </source>
</evidence>
<dbReference type="GO" id="GO:0030170">
    <property type="term" value="F:pyridoxal phosphate binding"/>
    <property type="evidence" value="ECO:0007669"/>
    <property type="project" value="InterPro"/>
</dbReference>
<dbReference type="InterPro" id="IPR004839">
    <property type="entry name" value="Aminotransferase_I/II_large"/>
</dbReference>
<comment type="caution">
    <text evidence="8">The sequence shown here is derived from an EMBL/GenBank/DDBJ whole genome shotgun (WGS) entry which is preliminary data.</text>
</comment>
<sequence>AIFTAMASILEKGDEVIYPNPGFPTYETVAGFFGCVLKPVPLLEENSFSFNMKIFRKLFSKRTKMIILNSPSNPTGGVMPQKDLLEIAEAVKNSDCWVMTDEMYSSTLYDNLKYPSFYAFKKIHDKTILVDGFSKTFSMTGWRIGYLSVPERIIDKIDYLLTHLVGCTATFTQYAVLEGLNGPQDSIHKMVREFEKRRNFIVSEMNKIKGVRCQNPQGAFYIFPNIKSFAKSSKWLADYILEKAGVALLDGTSFGKFGEGYLRISYATSMENIAEGIRKMKKALVLL</sequence>
<evidence type="ECO:0000259" key="7">
    <source>
        <dbReference type="Pfam" id="PF00155"/>
    </source>
</evidence>
<dbReference type="InterPro" id="IPR050596">
    <property type="entry name" value="AspAT/PAT-like"/>
</dbReference>
<dbReference type="Proteomes" id="UP000177092">
    <property type="component" value="Unassembled WGS sequence"/>
</dbReference>
<dbReference type="GO" id="GO:0008483">
    <property type="term" value="F:transaminase activity"/>
    <property type="evidence" value="ECO:0007669"/>
    <property type="project" value="UniProtKB-KW"/>
</dbReference>
<accession>A0A1F6A929</accession>
<reference evidence="8 9" key="1">
    <citation type="journal article" date="2016" name="Nat. Commun.">
        <title>Thousands of microbial genomes shed light on interconnected biogeochemical processes in an aquifer system.</title>
        <authorList>
            <person name="Anantharaman K."/>
            <person name="Brown C.T."/>
            <person name="Hug L.A."/>
            <person name="Sharon I."/>
            <person name="Castelle C.J."/>
            <person name="Probst A.J."/>
            <person name="Thomas B.C."/>
            <person name="Singh A."/>
            <person name="Wilkins M.J."/>
            <person name="Karaoz U."/>
            <person name="Brodie E.L."/>
            <person name="Williams K.H."/>
            <person name="Hubbard S.S."/>
            <person name="Banfield J.F."/>
        </authorList>
    </citation>
    <scope>NUCLEOTIDE SEQUENCE [LARGE SCALE GENOMIC DNA]</scope>
</reference>
<dbReference type="InterPro" id="IPR004838">
    <property type="entry name" value="NHTrfase_class1_PyrdxlP-BS"/>
</dbReference>
<evidence type="ECO:0000256" key="4">
    <source>
        <dbReference type="ARBA" id="ARBA00022679"/>
    </source>
</evidence>
<dbReference type="InterPro" id="IPR015421">
    <property type="entry name" value="PyrdxlP-dep_Trfase_major"/>
</dbReference>
<evidence type="ECO:0000256" key="2">
    <source>
        <dbReference type="ARBA" id="ARBA00007441"/>
    </source>
</evidence>
<name>A0A1F6A929_9BACT</name>
<comment type="cofactor">
    <cofactor evidence="1 6">
        <name>pyridoxal 5'-phosphate</name>
        <dbReference type="ChEBI" id="CHEBI:597326"/>
    </cofactor>
</comment>
<evidence type="ECO:0000256" key="6">
    <source>
        <dbReference type="RuleBase" id="RU000481"/>
    </source>
</evidence>
<dbReference type="Gene3D" id="3.40.640.10">
    <property type="entry name" value="Type I PLP-dependent aspartate aminotransferase-like (Major domain)"/>
    <property type="match status" value="1"/>
</dbReference>
<dbReference type="GO" id="GO:0006520">
    <property type="term" value="P:amino acid metabolic process"/>
    <property type="evidence" value="ECO:0007669"/>
    <property type="project" value="InterPro"/>
</dbReference>
<evidence type="ECO:0000256" key="5">
    <source>
        <dbReference type="ARBA" id="ARBA00022898"/>
    </source>
</evidence>
<dbReference type="AlphaFoldDB" id="A0A1F6A929"/>
<dbReference type="STRING" id="1798384.A3D03_05130"/>
<proteinExistence type="inferred from homology"/>
<dbReference type="PROSITE" id="PS00105">
    <property type="entry name" value="AA_TRANSFER_CLASS_1"/>
    <property type="match status" value="1"/>
</dbReference>
<dbReference type="Gene3D" id="3.90.1150.10">
    <property type="entry name" value="Aspartate Aminotransferase, domain 1"/>
    <property type="match status" value="1"/>
</dbReference>
<keyword evidence="5" id="KW-0663">Pyridoxal phosphate</keyword>
<protein>
    <recommendedName>
        <fullName evidence="6">Aminotransferase</fullName>
        <ecNumber evidence="6">2.6.1.-</ecNumber>
    </recommendedName>
</protein>
<comment type="similarity">
    <text evidence="2 6">Belongs to the class-I pyridoxal-phosphate-dependent aminotransferase family.</text>
</comment>
<evidence type="ECO:0000313" key="8">
    <source>
        <dbReference type="EMBL" id="OGG21043.1"/>
    </source>
</evidence>
<dbReference type="InterPro" id="IPR015422">
    <property type="entry name" value="PyrdxlP-dep_Trfase_small"/>
</dbReference>
<dbReference type="PANTHER" id="PTHR46383:SF1">
    <property type="entry name" value="ASPARTATE AMINOTRANSFERASE"/>
    <property type="match status" value="1"/>
</dbReference>
<organism evidence="8 9">
    <name type="scientific">Candidatus Gottesmanbacteria bacterium RIFCSPHIGHO2_02_FULL_40_13</name>
    <dbReference type="NCBI Taxonomy" id="1798384"/>
    <lineage>
        <taxon>Bacteria</taxon>
        <taxon>Candidatus Gottesmaniibacteriota</taxon>
    </lineage>
</organism>
<dbReference type="Pfam" id="PF00155">
    <property type="entry name" value="Aminotran_1_2"/>
    <property type="match status" value="1"/>
</dbReference>
<dbReference type="SUPFAM" id="SSF53383">
    <property type="entry name" value="PLP-dependent transferases"/>
    <property type="match status" value="1"/>
</dbReference>
<dbReference type="EMBL" id="MFJN01000030">
    <property type="protein sequence ID" value="OGG21043.1"/>
    <property type="molecule type" value="Genomic_DNA"/>
</dbReference>
<dbReference type="PANTHER" id="PTHR46383">
    <property type="entry name" value="ASPARTATE AMINOTRANSFERASE"/>
    <property type="match status" value="1"/>
</dbReference>
<dbReference type="CDD" id="cd00609">
    <property type="entry name" value="AAT_like"/>
    <property type="match status" value="1"/>
</dbReference>
<dbReference type="EC" id="2.6.1.-" evidence="6"/>
<feature type="non-terminal residue" evidence="8">
    <location>
        <position position="1"/>
    </location>
</feature>
<evidence type="ECO:0000256" key="1">
    <source>
        <dbReference type="ARBA" id="ARBA00001933"/>
    </source>
</evidence>
<feature type="domain" description="Aminotransferase class I/classII large" evidence="7">
    <location>
        <begin position="2"/>
        <end position="278"/>
    </location>
</feature>
<dbReference type="InterPro" id="IPR015424">
    <property type="entry name" value="PyrdxlP-dep_Trfase"/>
</dbReference>
<keyword evidence="3 6" id="KW-0032">Aminotransferase</keyword>
<keyword evidence="4 6" id="KW-0808">Transferase</keyword>
<evidence type="ECO:0000256" key="3">
    <source>
        <dbReference type="ARBA" id="ARBA00022576"/>
    </source>
</evidence>